<keyword evidence="2" id="KW-0732">Signal</keyword>
<dbReference type="EnsemblMetazoa" id="AALFPA23_019527.R28729">
    <property type="protein sequence ID" value="AALFPA23_019527.P28729"/>
    <property type="gene ID" value="AALFPA23_019527"/>
</dbReference>
<proteinExistence type="predicted"/>
<evidence type="ECO:0000256" key="2">
    <source>
        <dbReference type="SAM" id="SignalP"/>
    </source>
</evidence>
<accession>A0ABM1ZL37</accession>
<reference evidence="4" key="1">
    <citation type="journal article" date="2015" name="Proc. Natl. Acad. Sci. U.S.A.">
        <title>Genome sequence of the Asian Tiger mosquito, Aedes albopictus, reveals insights into its biology, genetics, and evolution.</title>
        <authorList>
            <person name="Chen X.G."/>
            <person name="Jiang X."/>
            <person name="Gu J."/>
            <person name="Xu M."/>
            <person name="Wu Y."/>
            <person name="Deng Y."/>
            <person name="Zhang C."/>
            <person name="Bonizzoni M."/>
            <person name="Dermauw W."/>
            <person name="Vontas J."/>
            <person name="Armbruster P."/>
            <person name="Huang X."/>
            <person name="Yang Y."/>
            <person name="Zhang H."/>
            <person name="He W."/>
            <person name="Peng H."/>
            <person name="Liu Y."/>
            <person name="Wu K."/>
            <person name="Chen J."/>
            <person name="Lirakis M."/>
            <person name="Topalis P."/>
            <person name="Van Leeuwen T."/>
            <person name="Hall A.B."/>
            <person name="Jiang X."/>
            <person name="Thorpe C."/>
            <person name="Mueller R.L."/>
            <person name="Sun C."/>
            <person name="Waterhouse R.M."/>
            <person name="Yan G."/>
            <person name="Tu Z.J."/>
            <person name="Fang X."/>
            <person name="James A.A."/>
        </authorList>
    </citation>
    <scope>NUCLEOTIDE SEQUENCE [LARGE SCALE GENOMIC DNA]</scope>
    <source>
        <strain evidence="4">Foshan</strain>
    </source>
</reference>
<evidence type="ECO:0000313" key="4">
    <source>
        <dbReference type="Proteomes" id="UP000069940"/>
    </source>
</evidence>
<sequence>MAHVRKKICLFTTFLFLQFQLVLPSVLTDESPNAVDNESYIDATNEGGANATEMDVDLNGSTSSNRTEVAVNELSDFGIQGNNTDYLNPLNASTPWNNSLDIIGYGLEIQPRGIVKLRSETSDPVFLPSSPANASMTPFGAIPSGGQNSPLYNESNVISNMLRNFSMPIVPYSNAVPYSKAVPYAIFSPSSQTDNSSVTVRIVPRSMTYAAINIRPTTPFTFLPAANSSGPLDVITNFRPYSLPSPSTGIIPRSPRLPTPPTTMKPIQGTTKRKPSFRSVGSTRRPRTRSTKGMFRSVTKTATRIIRKRVAAEARTITRTSQKPKTQLRKVMRKQLKTRTTKSRFRNAGLPPYVNVGNNPNIPDIVELQQILNILTSL</sequence>
<evidence type="ECO:0000313" key="3">
    <source>
        <dbReference type="EnsemblMetazoa" id="AALFPA23_019527.P28729"/>
    </source>
</evidence>
<dbReference type="RefSeq" id="XP_029712404.2">
    <property type="nucleotide sequence ID" value="XM_029856544.2"/>
</dbReference>
<feature type="chain" id="PRO_5046568194" evidence="2">
    <location>
        <begin position="25"/>
        <end position="378"/>
    </location>
</feature>
<organism evidence="3 4">
    <name type="scientific">Aedes albopictus</name>
    <name type="common">Asian tiger mosquito</name>
    <name type="synonym">Stegomyia albopicta</name>
    <dbReference type="NCBI Taxonomy" id="7160"/>
    <lineage>
        <taxon>Eukaryota</taxon>
        <taxon>Metazoa</taxon>
        <taxon>Ecdysozoa</taxon>
        <taxon>Arthropoda</taxon>
        <taxon>Hexapoda</taxon>
        <taxon>Insecta</taxon>
        <taxon>Pterygota</taxon>
        <taxon>Neoptera</taxon>
        <taxon>Endopterygota</taxon>
        <taxon>Diptera</taxon>
        <taxon>Nematocera</taxon>
        <taxon>Culicoidea</taxon>
        <taxon>Culicidae</taxon>
        <taxon>Culicinae</taxon>
        <taxon>Aedini</taxon>
        <taxon>Aedes</taxon>
        <taxon>Stegomyia</taxon>
    </lineage>
</organism>
<reference evidence="3" key="2">
    <citation type="submission" date="2025-05" db="UniProtKB">
        <authorList>
            <consortium name="EnsemblMetazoa"/>
        </authorList>
    </citation>
    <scope>IDENTIFICATION</scope>
    <source>
        <strain evidence="3">Foshan</strain>
    </source>
</reference>
<protein>
    <submittedName>
        <fullName evidence="3">Uncharacterized protein</fullName>
    </submittedName>
</protein>
<keyword evidence="4" id="KW-1185">Reference proteome</keyword>
<feature type="signal peptide" evidence="2">
    <location>
        <begin position="1"/>
        <end position="24"/>
    </location>
</feature>
<name>A0ABM1ZL37_AEDAL</name>
<dbReference type="Proteomes" id="UP000069940">
    <property type="component" value="Unassembled WGS sequence"/>
</dbReference>
<feature type="region of interest" description="Disordered" evidence="1">
    <location>
        <begin position="246"/>
        <end position="294"/>
    </location>
</feature>
<evidence type="ECO:0000256" key="1">
    <source>
        <dbReference type="SAM" id="MobiDB-lite"/>
    </source>
</evidence>
<dbReference type="GeneID" id="115257134"/>